<keyword evidence="1" id="KW-0732">Signal</keyword>
<accession>A0A251TVK8</accession>
<gene>
    <name evidence="2" type="ORF">HannXRQ_Chr09g0251341</name>
</gene>
<evidence type="ECO:0000313" key="2">
    <source>
        <dbReference type="EMBL" id="OTG14612.1"/>
    </source>
</evidence>
<reference evidence="3" key="1">
    <citation type="journal article" date="2017" name="Nature">
        <title>The sunflower genome provides insights into oil metabolism, flowering and Asterid evolution.</title>
        <authorList>
            <person name="Badouin H."/>
            <person name="Gouzy J."/>
            <person name="Grassa C.J."/>
            <person name="Murat F."/>
            <person name="Staton S.E."/>
            <person name="Cottret L."/>
            <person name="Lelandais-Briere C."/>
            <person name="Owens G.L."/>
            <person name="Carrere S."/>
            <person name="Mayjonade B."/>
            <person name="Legrand L."/>
            <person name="Gill N."/>
            <person name="Kane N.C."/>
            <person name="Bowers J.E."/>
            <person name="Hubner S."/>
            <person name="Bellec A."/>
            <person name="Berard A."/>
            <person name="Berges H."/>
            <person name="Blanchet N."/>
            <person name="Boniface M.C."/>
            <person name="Brunel D."/>
            <person name="Catrice O."/>
            <person name="Chaidir N."/>
            <person name="Claudel C."/>
            <person name="Donnadieu C."/>
            <person name="Faraut T."/>
            <person name="Fievet G."/>
            <person name="Helmstetter N."/>
            <person name="King M."/>
            <person name="Knapp S.J."/>
            <person name="Lai Z."/>
            <person name="Le Paslier M.C."/>
            <person name="Lippi Y."/>
            <person name="Lorenzon L."/>
            <person name="Mandel J.R."/>
            <person name="Marage G."/>
            <person name="Marchand G."/>
            <person name="Marquand E."/>
            <person name="Bret-Mestries E."/>
            <person name="Morien E."/>
            <person name="Nambeesan S."/>
            <person name="Nguyen T."/>
            <person name="Pegot-Espagnet P."/>
            <person name="Pouilly N."/>
            <person name="Raftis F."/>
            <person name="Sallet E."/>
            <person name="Schiex T."/>
            <person name="Thomas J."/>
            <person name="Vandecasteele C."/>
            <person name="Vares D."/>
            <person name="Vear F."/>
            <person name="Vautrin S."/>
            <person name="Crespi M."/>
            <person name="Mangin B."/>
            <person name="Burke J.M."/>
            <person name="Salse J."/>
            <person name="Munos S."/>
            <person name="Vincourt P."/>
            <person name="Rieseberg L.H."/>
            <person name="Langlade N.B."/>
        </authorList>
    </citation>
    <scope>NUCLEOTIDE SEQUENCE [LARGE SCALE GENOMIC DNA]</scope>
    <source>
        <strain evidence="3">cv. SF193</strain>
    </source>
</reference>
<sequence>MLLMLTIVLLVLLAVGIFSLPIGSDDDDSSFYPHDRIMFKRKQLLVKTKGSGKCLHLCQVAY</sequence>
<dbReference type="AlphaFoldDB" id="A0A251TVK8"/>
<dbReference type="InParanoid" id="A0A251TVK8"/>
<name>A0A251TVK8_HELAN</name>
<evidence type="ECO:0000256" key="1">
    <source>
        <dbReference type="SAM" id="SignalP"/>
    </source>
</evidence>
<dbReference type="Proteomes" id="UP000215914">
    <property type="component" value="Chromosome 9"/>
</dbReference>
<feature type="signal peptide" evidence="1">
    <location>
        <begin position="1"/>
        <end position="19"/>
    </location>
</feature>
<keyword evidence="3" id="KW-1185">Reference proteome</keyword>
<dbReference type="EMBL" id="CM007898">
    <property type="protein sequence ID" value="OTG14612.1"/>
    <property type="molecule type" value="Genomic_DNA"/>
</dbReference>
<evidence type="ECO:0000313" key="3">
    <source>
        <dbReference type="Proteomes" id="UP000215914"/>
    </source>
</evidence>
<feature type="chain" id="PRO_5012128861" evidence="1">
    <location>
        <begin position="20"/>
        <end position="62"/>
    </location>
</feature>
<organism evidence="2 3">
    <name type="scientific">Helianthus annuus</name>
    <name type="common">Common sunflower</name>
    <dbReference type="NCBI Taxonomy" id="4232"/>
    <lineage>
        <taxon>Eukaryota</taxon>
        <taxon>Viridiplantae</taxon>
        <taxon>Streptophyta</taxon>
        <taxon>Embryophyta</taxon>
        <taxon>Tracheophyta</taxon>
        <taxon>Spermatophyta</taxon>
        <taxon>Magnoliopsida</taxon>
        <taxon>eudicotyledons</taxon>
        <taxon>Gunneridae</taxon>
        <taxon>Pentapetalae</taxon>
        <taxon>asterids</taxon>
        <taxon>campanulids</taxon>
        <taxon>Asterales</taxon>
        <taxon>Asteraceae</taxon>
        <taxon>Asteroideae</taxon>
        <taxon>Heliantheae alliance</taxon>
        <taxon>Heliantheae</taxon>
        <taxon>Helianthus</taxon>
    </lineage>
</organism>
<protein>
    <submittedName>
        <fullName evidence="2">Uncharacterized protein</fullName>
    </submittedName>
</protein>
<proteinExistence type="predicted"/>